<dbReference type="Proteomes" id="UP000719412">
    <property type="component" value="Unassembled WGS sequence"/>
</dbReference>
<evidence type="ECO:0000259" key="2">
    <source>
        <dbReference type="Pfam" id="PF23295"/>
    </source>
</evidence>
<name>A0A8J6HMZ7_TENMO</name>
<evidence type="ECO:0000313" key="3">
    <source>
        <dbReference type="EMBL" id="KAH0817609.1"/>
    </source>
</evidence>
<keyword evidence="4" id="KW-1185">Reference proteome</keyword>
<dbReference type="PANTHER" id="PTHR46108:SF4">
    <property type="entry name" value="BLUE CHEESE"/>
    <property type="match status" value="1"/>
</dbReference>
<dbReference type="InterPro" id="IPR051944">
    <property type="entry name" value="BEACH_domain_protein"/>
</dbReference>
<proteinExistence type="predicted"/>
<reference evidence="3" key="2">
    <citation type="submission" date="2021-08" db="EMBL/GenBank/DDBJ databases">
        <authorList>
            <person name="Eriksson T."/>
        </authorList>
    </citation>
    <scope>NUCLEOTIDE SEQUENCE</scope>
    <source>
        <strain evidence="3">Stoneville</strain>
        <tissue evidence="3">Whole head</tissue>
    </source>
</reference>
<dbReference type="InterPro" id="IPR056252">
    <property type="entry name" value="Alfy-like_Arm-like"/>
</dbReference>
<dbReference type="EMBL" id="JABDTM020019154">
    <property type="protein sequence ID" value="KAH0817609.1"/>
    <property type="molecule type" value="Genomic_DNA"/>
</dbReference>
<evidence type="ECO:0000313" key="4">
    <source>
        <dbReference type="Proteomes" id="UP000719412"/>
    </source>
</evidence>
<dbReference type="AlphaFoldDB" id="A0A8J6HMZ7"/>
<comment type="caution">
    <text evidence="3">The sequence shown here is derived from an EMBL/GenBank/DDBJ whole genome shotgun (WGS) entry which is preliminary data.</text>
</comment>
<reference evidence="3" key="1">
    <citation type="journal article" date="2020" name="J Insects Food Feed">
        <title>The yellow mealworm (Tenebrio molitor) genome: a resource for the emerging insects as food and feed industry.</title>
        <authorList>
            <person name="Eriksson T."/>
            <person name="Andere A."/>
            <person name="Kelstrup H."/>
            <person name="Emery V."/>
            <person name="Picard C."/>
        </authorList>
    </citation>
    <scope>NUCLEOTIDE SEQUENCE</scope>
    <source>
        <strain evidence="3">Stoneville</strain>
        <tissue evidence="3">Whole head</tissue>
    </source>
</reference>
<dbReference type="Pfam" id="PF23295">
    <property type="entry name" value="Arm_4"/>
    <property type="match status" value="1"/>
</dbReference>
<organism evidence="3 4">
    <name type="scientific">Tenebrio molitor</name>
    <name type="common">Yellow mealworm beetle</name>
    <dbReference type="NCBI Taxonomy" id="7067"/>
    <lineage>
        <taxon>Eukaryota</taxon>
        <taxon>Metazoa</taxon>
        <taxon>Ecdysozoa</taxon>
        <taxon>Arthropoda</taxon>
        <taxon>Hexapoda</taxon>
        <taxon>Insecta</taxon>
        <taxon>Pterygota</taxon>
        <taxon>Neoptera</taxon>
        <taxon>Endopterygota</taxon>
        <taxon>Coleoptera</taxon>
        <taxon>Polyphaga</taxon>
        <taxon>Cucujiformia</taxon>
        <taxon>Tenebrionidae</taxon>
        <taxon>Tenebrio</taxon>
    </lineage>
</organism>
<sequence>MLEVFVTCLNRYANFLEEKKSKQDNGRDYVIPVGQEKLGGLIVEAITLLLAGNGANANVLRECGGAKCVQELVQYSECRYAALGIIKELVLTTGGDDDMAQLLTTLHAAPRTALQLKIDILEALRLCLKESHRTRTVFRKVNGFVYVTSVLVALEGKLCTIETNPEILNLLQLVFHTISTAMRFEPANAKFFYHEICKTSLCDTLRLLGCFTSEKVDALAECDVEPQSSDLQDVYHKLFVGSITNPELTDAVCPSLSYATLVYRLLYDLALDLFDKPNLNTGVLMKSPSLSRQASIEPQINTSGKRSNVNSLNLNPPIPDPIIVHPGVVVAMLQLLPCIKSENHDVSLTLQLYVSEVIKSLVRSERNQQDRFRSKTRTTLCMVLFSTCWSVLLLKLSNPQISGIFSGWEIHFVVYL</sequence>
<evidence type="ECO:0000256" key="1">
    <source>
        <dbReference type="ARBA" id="ARBA00022574"/>
    </source>
</evidence>
<protein>
    <recommendedName>
        <fullName evidence="2">Alfy-like armadillo-like repeat domain-containing protein</fullName>
    </recommendedName>
</protein>
<dbReference type="PANTHER" id="PTHR46108">
    <property type="entry name" value="BLUE CHEESE"/>
    <property type="match status" value="1"/>
</dbReference>
<feature type="domain" description="Alfy-like armadillo-like repeat" evidence="2">
    <location>
        <begin position="113"/>
        <end position="366"/>
    </location>
</feature>
<accession>A0A8J6HMZ7</accession>
<gene>
    <name evidence="3" type="ORF">GEV33_005182</name>
</gene>
<keyword evidence="1" id="KW-0853">WD repeat</keyword>